<dbReference type="EMBL" id="CADCVA010000289">
    <property type="protein sequence ID" value="CAA9430539.1"/>
    <property type="molecule type" value="Genomic_DNA"/>
</dbReference>
<organism evidence="2">
    <name type="scientific">uncultured Rubrobacteraceae bacterium</name>
    <dbReference type="NCBI Taxonomy" id="349277"/>
    <lineage>
        <taxon>Bacteria</taxon>
        <taxon>Bacillati</taxon>
        <taxon>Actinomycetota</taxon>
        <taxon>Rubrobacteria</taxon>
        <taxon>Rubrobacterales</taxon>
        <taxon>Rubrobacteraceae</taxon>
        <taxon>environmental samples</taxon>
    </lineage>
</organism>
<feature type="non-terminal residue" evidence="2">
    <location>
        <position position="1"/>
    </location>
</feature>
<reference evidence="2" key="1">
    <citation type="submission" date="2020-02" db="EMBL/GenBank/DDBJ databases">
        <authorList>
            <person name="Meier V. D."/>
        </authorList>
    </citation>
    <scope>NUCLEOTIDE SEQUENCE</scope>
    <source>
        <strain evidence="2">AVDCRST_MAG82</strain>
    </source>
</reference>
<feature type="region of interest" description="Disordered" evidence="1">
    <location>
        <begin position="1"/>
        <end position="158"/>
    </location>
</feature>
<feature type="compositionally biased region" description="Basic residues" evidence="1">
    <location>
        <begin position="39"/>
        <end position="61"/>
    </location>
</feature>
<accession>A0A6J4Q1R0</accession>
<protein>
    <submittedName>
        <fullName evidence="2">Thioesterase superfamily</fullName>
    </submittedName>
</protein>
<proteinExistence type="predicted"/>
<feature type="compositionally biased region" description="Basic residues" evidence="1">
    <location>
        <begin position="92"/>
        <end position="102"/>
    </location>
</feature>
<feature type="compositionally biased region" description="Basic and acidic residues" evidence="1">
    <location>
        <begin position="1"/>
        <end position="14"/>
    </location>
</feature>
<feature type="non-terminal residue" evidence="2">
    <location>
        <position position="158"/>
    </location>
</feature>
<dbReference type="AlphaFoldDB" id="A0A6J4Q1R0"/>
<evidence type="ECO:0000256" key="1">
    <source>
        <dbReference type="SAM" id="MobiDB-lite"/>
    </source>
</evidence>
<sequence>EEPAHPDAARDPLRGPRPLRPRQQRRLPGVLREDPSRLLARRRGAGRHRRARSRRRPRRPLRNSGDHRQVQGPDLLRRRPARSGADAYHRQPLLHHGLRAAHRRDLRERHARRGRLSGPRLLRPLAERRPTAPRLVSPRRSETRGPPRGSLLTRGSSL</sequence>
<name>A0A6J4Q1R0_9ACTN</name>
<evidence type="ECO:0000313" key="2">
    <source>
        <dbReference type="EMBL" id="CAA9430539.1"/>
    </source>
</evidence>
<gene>
    <name evidence="2" type="ORF">AVDCRST_MAG82-2076</name>
</gene>